<name>A0A8J7SPX5_9PROT</name>
<evidence type="ECO:0000256" key="7">
    <source>
        <dbReference type="SAM" id="MobiDB-lite"/>
    </source>
</evidence>
<dbReference type="GO" id="GO:0008855">
    <property type="term" value="F:exodeoxyribonuclease VII activity"/>
    <property type="evidence" value="ECO:0007669"/>
    <property type="project" value="UniProtKB-UniRule"/>
</dbReference>
<evidence type="ECO:0000256" key="5">
    <source>
        <dbReference type="HAMAP-Rule" id="MF_00378"/>
    </source>
</evidence>
<gene>
    <name evidence="5" type="primary">xseA</name>
    <name evidence="10" type="ORF">KAJ83_17925</name>
</gene>
<dbReference type="RefSeq" id="WP_210683494.1">
    <property type="nucleotide sequence ID" value="NZ_JAGMWN010000012.1"/>
</dbReference>
<dbReference type="InterPro" id="IPR003753">
    <property type="entry name" value="Exonuc_VII_L"/>
</dbReference>
<dbReference type="Proteomes" id="UP000672602">
    <property type="component" value="Unassembled WGS sequence"/>
</dbReference>
<keyword evidence="1 5" id="KW-0963">Cytoplasm</keyword>
<feature type="region of interest" description="Disordered" evidence="7">
    <location>
        <begin position="1"/>
        <end position="21"/>
    </location>
</feature>
<dbReference type="EC" id="3.1.11.6" evidence="5"/>
<dbReference type="CDD" id="cd04489">
    <property type="entry name" value="ExoVII_LU_OBF"/>
    <property type="match status" value="1"/>
</dbReference>
<sequence length="522" mass="55440">MTEPTAPTPTPTPAPATPGNVPELSVSELSRALKRTVEDAFSYVRVRGEISGFKRAASGHLYMTMKDTDAVLDAVCWRGTAGRLSVKPEDGLEVIATGRLTTYPGRSKYQIVIDSLELAGEGALLKLLEDRRKALAAEGLFDEARKRPLPYLPDVIGVVTSPTGAVIRDILHRLRDRFPRHVLVWPVVVQGEAAAGQVADAIAGFNALKPGGSPGGSAGGAVPRPDVLIVARGGGSLEDLWAFNEEVVVRAAAASAIPLISAVGHETDTTLIDFAADRRAPTPSAAAEMAVPVRSDLLGDLMDRERRLVGAVHRGVTDRARALEGLARGLPKPAQILDAATQRLDDGAERLGEAMPRALRHRARELEQTAARLRTPTQVIRHGERQLADAAQRLAQGARAAIDRRGERFADRRLGARLDRAAGAAIGEGADRLERAGAMLESLSYARVLERGYAVVRRADDGTLVADGAALTAGEGIEIEFARDTRRHALVSGDGRGSSTKSKPKAAAKRPPGVAAKQGDLF</sequence>
<comment type="caution">
    <text evidence="10">The sequence shown here is derived from an EMBL/GenBank/DDBJ whole genome shotgun (WGS) entry which is preliminary data.</text>
</comment>
<comment type="similarity">
    <text evidence="5 6">Belongs to the XseA family.</text>
</comment>
<reference evidence="10" key="1">
    <citation type="submission" date="2021-04" db="EMBL/GenBank/DDBJ databases">
        <authorList>
            <person name="Zhang D.-C."/>
        </authorList>
    </citation>
    <scope>NUCLEOTIDE SEQUENCE</scope>
    <source>
        <strain evidence="10">CGMCC 1.15697</strain>
    </source>
</reference>
<comment type="subcellular location">
    <subcellularLocation>
        <location evidence="5 6">Cytoplasm</location>
    </subcellularLocation>
</comment>
<keyword evidence="11" id="KW-1185">Reference proteome</keyword>
<evidence type="ECO:0000259" key="8">
    <source>
        <dbReference type="Pfam" id="PF02601"/>
    </source>
</evidence>
<feature type="domain" description="OB-fold nucleic acid binding" evidence="9">
    <location>
        <begin position="24"/>
        <end position="116"/>
    </location>
</feature>
<protein>
    <recommendedName>
        <fullName evidence="5">Exodeoxyribonuclease 7 large subunit</fullName>
        <ecNumber evidence="5">3.1.11.6</ecNumber>
    </recommendedName>
    <alternativeName>
        <fullName evidence="5">Exodeoxyribonuclease VII large subunit</fullName>
        <shortName evidence="5">Exonuclease VII large subunit</shortName>
    </alternativeName>
</protein>
<dbReference type="GO" id="GO:0005737">
    <property type="term" value="C:cytoplasm"/>
    <property type="evidence" value="ECO:0007669"/>
    <property type="project" value="UniProtKB-SubCell"/>
</dbReference>
<feature type="compositionally biased region" description="Pro residues" evidence="7">
    <location>
        <begin position="1"/>
        <end position="16"/>
    </location>
</feature>
<dbReference type="HAMAP" id="MF_00378">
    <property type="entry name" value="Exonuc_7_L"/>
    <property type="match status" value="1"/>
</dbReference>
<comment type="subunit">
    <text evidence="5">Heterooligomer composed of large and small subunits.</text>
</comment>
<dbReference type="Pfam" id="PF02601">
    <property type="entry name" value="Exonuc_VII_L"/>
    <property type="match status" value="1"/>
</dbReference>
<dbReference type="InterPro" id="IPR020579">
    <property type="entry name" value="Exonuc_VII_lsu_C"/>
</dbReference>
<evidence type="ECO:0000256" key="4">
    <source>
        <dbReference type="ARBA" id="ARBA00022839"/>
    </source>
</evidence>
<organism evidence="10 11">
    <name type="scientific">Marivibrio halodurans</name>
    <dbReference type="NCBI Taxonomy" id="2039722"/>
    <lineage>
        <taxon>Bacteria</taxon>
        <taxon>Pseudomonadati</taxon>
        <taxon>Pseudomonadota</taxon>
        <taxon>Alphaproteobacteria</taxon>
        <taxon>Rhodospirillales</taxon>
        <taxon>Rhodospirillaceae</taxon>
        <taxon>Marivibrio</taxon>
    </lineage>
</organism>
<evidence type="ECO:0000256" key="3">
    <source>
        <dbReference type="ARBA" id="ARBA00022801"/>
    </source>
</evidence>
<feature type="domain" description="Exonuclease VII large subunit C-terminal" evidence="8">
    <location>
        <begin position="140"/>
        <end position="484"/>
    </location>
</feature>
<dbReference type="PANTHER" id="PTHR30008:SF0">
    <property type="entry name" value="EXODEOXYRIBONUCLEASE 7 LARGE SUBUNIT"/>
    <property type="match status" value="1"/>
</dbReference>
<dbReference type="PANTHER" id="PTHR30008">
    <property type="entry name" value="EXODEOXYRIBONUCLEASE 7 LARGE SUBUNIT"/>
    <property type="match status" value="1"/>
</dbReference>
<keyword evidence="3 5" id="KW-0378">Hydrolase</keyword>
<dbReference type="GO" id="GO:0003676">
    <property type="term" value="F:nucleic acid binding"/>
    <property type="evidence" value="ECO:0007669"/>
    <property type="project" value="InterPro"/>
</dbReference>
<evidence type="ECO:0000259" key="9">
    <source>
        <dbReference type="Pfam" id="PF13742"/>
    </source>
</evidence>
<comment type="function">
    <text evidence="5">Bidirectionally degrades single-stranded DNA into large acid-insoluble oligonucleotides, which are then degraded further into small acid-soluble oligonucleotides.</text>
</comment>
<keyword evidence="2 5" id="KW-0540">Nuclease</keyword>
<evidence type="ECO:0000313" key="11">
    <source>
        <dbReference type="Proteomes" id="UP000672602"/>
    </source>
</evidence>
<evidence type="ECO:0000256" key="6">
    <source>
        <dbReference type="RuleBase" id="RU004355"/>
    </source>
</evidence>
<evidence type="ECO:0000256" key="2">
    <source>
        <dbReference type="ARBA" id="ARBA00022722"/>
    </source>
</evidence>
<dbReference type="GO" id="GO:0009318">
    <property type="term" value="C:exodeoxyribonuclease VII complex"/>
    <property type="evidence" value="ECO:0007669"/>
    <property type="project" value="UniProtKB-UniRule"/>
</dbReference>
<dbReference type="Pfam" id="PF13742">
    <property type="entry name" value="tRNA_anti_2"/>
    <property type="match status" value="1"/>
</dbReference>
<dbReference type="EMBL" id="JAGMWN010000012">
    <property type="protein sequence ID" value="MBP5858903.1"/>
    <property type="molecule type" value="Genomic_DNA"/>
</dbReference>
<evidence type="ECO:0000313" key="10">
    <source>
        <dbReference type="EMBL" id="MBP5858903.1"/>
    </source>
</evidence>
<comment type="catalytic activity">
    <reaction evidence="5 6">
        <text>Exonucleolytic cleavage in either 5'- to 3'- or 3'- to 5'-direction to yield nucleoside 5'-phosphates.</text>
        <dbReference type="EC" id="3.1.11.6"/>
    </reaction>
</comment>
<proteinExistence type="inferred from homology"/>
<keyword evidence="4 5" id="KW-0269">Exonuclease</keyword>
<dbReference type="NCBIfam" id="TIGR00237">
    <property type="entry name" value="xseA"/>
    <property type="match status" value="1"/>
</dbReference>
<feature type="compositionally biased region" description="Low complexity" evidence="7">
    <location>
        <begin position="509"/>
        <end position="522"/>
    </location>
</feature>
<evidence type="ECO:0000256" key="1">
    <source>
        <dbReference type="ARBA" id="ARBA00022490"/>
    </source>
</evidence>
<dbReference type="InterPro" id="IPR025824">
    <property type="entry name" value="OB-fold_nuc-bd_dom"/>
</dbReference>
<dbReference type="GO" id="GO:0006308">
    <property type="term" value="P:DNA catabolic process"/>
    <property type="evidence" value="ECO:0007669"/>
    <property type="project" value="UniProtKB-UniRule"/>
</dbReference>
<accession>A0A8J7SPX5</accession>
<dbReference type="AlphaFoldDB" id="A0A8J7SPX5"/>
<feature type="region of interest" description="Disordered" evidence="7">
    <location>
        <begin position="489"/>
        <end position="522"/>
    </location>
</feature>